<name>A0A8S9UWY3_PHYIN</name>
<accession>A0A8S9UWY3</accession>
<dbReference type="Proteomes" id="UP000704712">
    <property type="component" value="Unassembled WGS sequence"/>
</dbReference>
<evidence type="ECO:0000313" key="3">
    <source>
        <dbReference type="EMBL" id="KAF4144883.1"/>
    </source>
</evidence>
<feature type="compositionally biased region" description="Low complexity" evidence="2">
    <location>
        <begin position="175"/>
        <end position="201"/>
    </location>
</feature>
<dbReference type="EMBL" id="JAACNO010000791">
    <property type="protein sequence ID" value="KAF4144883.1"/>
    <property type="molecule type" value="Genomic_DNA"/>
</dbReference>
<reference evidence="3" key="1">
    <citation type="submission" date="2020-03" db="EMBL/GenBank/DDBJ databases">
        <title>Hybrid Assembly of Korean Phytophthora infestans isolates.</title>
        <authorList>
            <person name="Prokchorchik M."/>
            <person name="Lee Y."/>
            <person name="Seo J."/>
            <person name="Cho J.-H."/>
            <person name="Park Y.-E."/>
            <person name="Jang D.-C."/>
            <person name="Im J.-S."/>
            <person name="Choi J.-G."/>
            <person name="Park H.-J."/>
            <person name="Lee G.-B."/>
            <person name="Lee Y.-G."/>
            <person name="Hong S.-Y."/>
            <person name="Cho K."/>
            <person name="Sohn K.H."/>
        </authorList>
    </citation>
    <scope>NUCLEOTIDE SEQUENCE</scope>
    <source>
        <strain evidence="3">KR_2_A2</strain>
    </source>
</reference>
<keyword evidence="1" id="KW-0175">Coiled coil</keyword>
<proteinExistence type="predicted"/>
<evidence type="ECO:0000313" key="4">
    <source>
        <dbReference type="Proteomes" id="UP000704712"/>
    </source>
</evidence>
<feature type="region of interest" description="Disordered" evidence="2">
    <location>
        <begin position="174"/>
        <end position="216"/>
    </location>
</feature>
<comment type="caution">
    <text evidence="3">The sequence shown here is derived from an EMBL/GenBank/DDBJ whole genome shotgun (WGS) entry which is preliminary data.</text>
</comment>
<gene>
    <name evidence="3" type="ORF">GN958_ATG05901</name>
</gene>
<feature type="coiled-coil region" evidence="1">
    <location>
        <begin position="221"/>
        <end position="251"/>
    </location>
</feature>
<evidence type="ECO:0000256" key="2">
    <source>
        <dbReference type="SAM" id="MobiDB-lite"/>
    </source>
</evidence>
<sequence length="441" mass="48823">MERPKSRTDQALTMARDELTFDWNPSTAKRLLEGSHTYSGLVSAEAGEHKAELYNIRSDCERDLFFVAAFSERQQLFLSSASHRARVRIDVQGLHSEPPPHGERWGARLARLGLLLVHCLLRPFLATSAASAVDTRPMRTLELQSTTADNTQSPTKSLVAGVLQRLSMDLPAATSINSDSASPTNSSSEPSPQAAVAKPKTAPSPPSSPTMMRKTQELVPEQELLQQQEDAEQQQDELEELKQTLLRKSTGSIAIMTRQQEAFDHRRHTFSTMSADGRANMRRRSYDFTSQFGGTFPPSSPPPPLQPLPPALKAHHHLQLLRVYGKSTGPAKSICECHEEGASMVALVTPNPDTVWTRGKPVNIEWKVLDFKVDKLCIELLEDGLSATTLIAKAAPNTGFFTYHKVPWGMESGSKYFLRISAADDPERYRTSSFFQISSAP</sequence>
<evidence type="ECO:0000256" key="1">
    <source>
        <dbReference type="SAM" id="Coils"/>
    </source>
</evidence>
<organism evidence="3 4">
    <name type="scientific">Phytophthora infestans</name>
    <name type="common">Potato late blight agent</name>
    <name type="synonym">Botrytis infestans</name>
    <dbReference type="NCBI Taxonomy" id="4787"/>
    <lineage>
        <taxon>Eukaryota</taxon>
        <taxon>Sar</taxon>
        <taxon>Stramenopiles</taxon>
        <taxon>Oomycota</taxon>
        <taxon>Peronosporomycetes</taxon>
        <taxon>Peronosporales</taxon>
        <taxon>Peronosporaceae</taxon>
        <taxon>Phytophthora</taxon>
    </lineage>
</organism>
<dbReference type="AlphaFoldDB" id="A0A8S9UWY3"/>
<protein>
    <submittedName>
        <fullName evidence="3">Uncharacterized protein</fullName>
    </submittedName>
</protein>